<dbReference type="NCBIfam" id="TIGR00645">
    <property type="entry name" value="HI0507"/>
    <property type="match status" value="1"/>
</dbReference>
<dbReference type="Pfam" id="PF03350">
    <property type="entry name" value="UPF0114"/>
    <property type="match status" value="1"/>
</dbReference>
<evidence type="ECO:0000313" key="8">
    <source>
        <dbReference type="EMBL" id="MCW8088432.1"/>
    </source>
</evidence>
<feature type="transmembrane region" description="Helical" evidence="7">
    <location>
        <begin position="136"/>
        <end position="156"/>
    </location>
</feature>
<sequence length="172" mass="19312">MLLAFARVILAGRFILVVFFLGLMWGLALYALRFMGKLWELTTEIWQKTEADLLIDVLHLLDSVLVASLVVMVALSSYDSLVDRLQGEADQQEMRWVSRTDHGNLKIKVATAMVAISSIHLLQLFLQAETQNETAIFWRVVIHMVFLVGAVLLGILDRLGAHHGDAGKNERV</sequence>
<name>A0ABT3P1Z5_9PROT</name>
<keyword evidence="9" id="KW-1185">Reference proteome</keyword>
<comment type="caution">
    <text evidence="8">The sequence shown here is derived from an EMBL/GenBank/DDBJ whole genome shotgun (WGS) entry which is preliminary data.</text>
</comment>
<evidence type="ECO:0000313" key="9">
    <source>
        <dbReference type="Proteomes" id="UP001526430"/>
    </source>
</evidence>
<reference evidence="8 9" key="1">
    <citation type="submission" date="2022-10" db="EMBL/GenBank/DDBJ databases">
        <title>Roseococcus glaciei nov., sp. nov., isolated from glacier.</title>
        <authorList>
            <person name="Liu Q."/>
            <person name="Xin Y.-H."/>
        </authorList>
    </citation>
    <scope>NUCLEOTIDE SEQUENCE [LARGE SCALE GENOMIC DNA]</scope>
    <source>
        <strain evidence="8 9">MDT2-1-1</strain>
    </source>
</reference>
<dbReference type="Proteomes" id="UP001526430">
    <property type="component" value="Unassembled WGS sequence"/>
</dbReference>
<dbReference type="InterPro" id="IPR020761">
    <property type="entry name" value="UPF0114_bac"/>
</dbReference>
<gene>
    <name evidence="8" type="ORF">OF850_22890</name>
</gene>
<protein>
    <recommendedName>
        <fullName evidence="7">UPF0114 protein OF850_22890</fullName>
    </recommendedName>
</protein>
<evidence type="ECO:0000256" key="4">
    <source>
        <dbReference type="ARBA" id="ARBA00022692"/>
    </source>
</evidence>
<keyword evidence="4 7" id="KW-0812">Transmembrane</keyword>
<keyword evidence="5 7" id="KW-1133">Transmembrane helix</keyword>
<feature type="transmembrane region" description="Helical" evidence="7">
    <location>
        <begin position="12"/>
        <end position="32"/>
    </location>
</feature>
<evidence type="ECO:0000256" key="2">
    <source>
        <dbReference type="ARBA" id="ARBA00005774"/>
    </source>
</evidence>
<dbReference type="RefSeq" id="WP_301592668.1">
    <property type="nucleotide sequence ID" value="NZ_JAPFQI010000038.1"/>
</dbReference>
<dbReference type="InterPro" id="IPR005134">
    <property type="entry name" value="UPF0114"/>
</dbReference>
<comment type="subcellular location">
    <subcellularLocation>
        <location evidence="1 7">Cell membrane</location>
        <topology evidence="1 7">Multi-pass membrane protein</topology>
    </subcellularLocation>
</comment>
<dbReference type="EMBL" id="JAPFQI010000038">
    <property type="protein sequence ID" value="MCW8088432.1"/>
    <property type="molecule type" value="Genomic_DNA"/>
</dbReference>
<evidence type="ECO:0000256" key="6">
    <source>
        <dbReference type="ARBA" id="ARBA00023136"/>
    </source>
</evidence>
<dbReference type="PANTHER" id="PTHR38596">
    <property type="entry name" value="UPF0114 PROTEIN YQHA"/>
    <property type="match status" value="1"/>
</dbReference>
<dbReference type="HAMAP" id="MF_00143">
    <property type="entry name" value="UPF0114"/>
    <property type="match status" value="1"/>
</dbReference>
<comment type="similarity">
    <text evidence="2 7">Belongs to the UPF0114 family.</text>
</comment>
<evidence type="ECO:0000256" key="5">
    <source>
        <dbReference type="ARBA" id="ARBA00022989"/>
    </source>
</evidence>
<organism evidence="8 9">
    <name type="scientific">Sabulicella glaciei</name>
    <dbReference type="NCBI Taxonomy" id="2984948"/>
    <lineage>
        <taxon>Bacteria</taxon>
        <taxon>Pseudomonadati</taxon>
        <taxon>Pseudomonadota</taxon>
        <taxon>Alphaproteobacteria</taxon>
        <taxon>Acetobacterales</taxon>
        <taxon>Acetobacteraceae</taxon>
        <taxon>Sabulicella</taxon>
    </lineage>
</organism>
<evidence type="ECO:0000256" key="1">
    <source>
        <dbReference type="ARBA" id="ARBA00004651"/>
    </source>
</evidence>
<accession>A0ABT3P1Z5</accession>
<keyword evidence="3 7" id="KW-1003">Cell membrane</keyword>
<evidence type="ECO:0000256" key="7">
    <source>
        <dbReference type="HAMAP-Rule" id="MF_00143"/>
    </source>
</evidence>
<dbReference type="PANTHER" id="PTHR38596:SF1">
    <property type="entry name" value="UPF0114 PROTEIN YQHA"/>
    <property type="match status" value="1"/>
</dbReference>
<evidence type="ECO:0000256" key="3">
    <source>
        <dbReference type="ARBA" id="ARBA00022475"/>
    </source>
</evidence>
<feature type="transmembrane region" description="Helical" evidence="7">
    <location>
        <begin position="53"/>
        <end position="75"/>
    </location>
</feature>
<keyword evidence="6 7" id="KW-0472">Membrane</keyword>
<proteinExistence type="inferred from homology"/>